<dbReference type="Proteomes" id="UP000654922">
    <property type="component" value="Unassembled WGS sequence"/>
</dbReference>
<reference evidence="2" key="1">
    <citation type="submission" date="2020-06" db="EMBL/GenBank/DDBJ databases">
        <title>Draft genome sequences of strains closely related to Aspergillus parafelis and Aspergillus hiratsukae.</title>
        <authorList>
            <person name="Dos Santos R.A.C."/>
            <person name="Rivero-Menendez O."/>
            <person name="Steenwyk J.L."/>
            <person name="Mead M.E."/>
            <person name="Goldman G.H."/>
            <person name="Alastruey-Izquierdo A."/>
            <person name="Rokas A."/>
        </authorList>
    </citation>
    <scope>NUCLEOTIDE SEQUENCE</scope>
    <source>
        <strain evidence="2">CNM-CM5623</strain>
    </source>
</reference>
<dbReference type="OrthoDB" id="3650366at2759"/>
<protein>
    <submittedName>
        <fullName evidence="2">Uncharacterized protein</fullName>
    </submittedName>
</protein>
<evidence type="ECO:0000313" key="2">
    <source>
        <dbReference type="EMBL" id="KAF7164828.1"/>
    </source>
</evidence>
<dbReference type="Gene3D" id="3.40.50.300">
    <property type="entry name" value="P-loop containing nucleotide triphosphate hydrolases"/>
    <property type="match status" value="1"/>
</dbReference>
<organism evidence="2 3">
    <name type="scientific">Aspergillus felis</name>
    <dbReference type="NCBI Taxonomy" id="1287682"/>
    <lineage>
        <taxon>Eukaryota</taxon>
        <taxon>Fungi</taxon>
        <taxon>Dikarya</taxon>
        <taxon>Ascomycota</taxon>
        <taxon>Pezizomycotina</taxon>
        <taxon>Eurotiomycetes</taxon>
        <taxon>Eurotiomycetidae</taxon>
        <taxon>Eurotiales</taxon>
        <taxon>Aspergillaceae</taxon>
        <taxon>Aspergillus</taxon>
        <taxon>Aspergillus subgen. Fumigati</taxon>
    </lineage>
</organism>
<name>A0A8H6Q202_9EURO</name>
<dbReference type="PANTHER" id="PTHR48419">
    <property type="entry name" value="SULFOTRANSFERASE DOMAIN-CONTAINING PROTEIN"/>
    <property type="match status" value="1"/>
</dbReference>
<accession>A0A8H6Q202</accession>
<evidence type="ECO:0000313" key="3">
    <source>
        <dbReference type="Proteomes" id="UP000654922"/>
    </source>
</evidence>
<proteinExistence type="predicted"/>
<dbReference type="InterPro" id="IPR027417">
    <property type="entry name" value="P-loop_NTPase"/>
</dbReference>
<dbReference type="AlphaFoldDB" id="A0A8H6Q202"/>
<dbReference type="SUPFAM" id="SSF52540">
    <property type="entry name" value="P-loop containing nucleoside triphosphate hydrolases"/>
    <property type="match status" value="1"/>
</dbReference>
<sequence>MADVNKSPSQSRLLLISVPRTASNLMLKILNIPGQKLVTNEKGGYFFFNAFFKVSFNGHLTLPLEERSEAQKREIREIRDAFQEAVDGLEDCAQRAEQEGKIAFAKEHAFWLTNPAELGNRADDAASFRPRISDKYGPSHTFSPLNHTVLPDEYLRTWRLTFIIRHPALAFPSLCRALQKFEQSGLSQKEDGAGSMETNLTLKWTRMLYDWCLEQPDLPGKPLVVDAQDIIHNPQVMVRYCEETGLDPRALQFEWESKQEVPDRQTMGPDSQRQKKSDVDFDRTEAQAFMLLTLSRSTGIIKDKTPTAVDITAEAKQWKEEFGEELASILETTVRDAMPDYEYLRSRRITV</sequence>
<gene>
    <name evidence="2" type="ORF">CNMCM5623_009255</name>
</gene>
<feature type="region of interest" description="Disordered" evidence="1">
    <location>
        <begin position="258"/>
        <end position="279"/>
    </location>
</feature>
<evidence type="ECO:0000256" key="1">
    <source>
        <dbReference type="SAM" id="MobiDB-lite"/>
    </source>
</evidence>
<comment type="caution">
    <text evidence="2">The sequence shown here is derived from an EMBL/GenBank/DDBJ whole genome shotgun (WGS) entry which is preliminary data.</text>
</comment>
<dbReference type="PANTHER" id="PTHR48419:SF1">
    <property type="entry name" value="SULFOTRANSFERASE DOMAIN-CONTAINING PROTEIN"/>
    <property type="match status" value="1"/>
</dbReference>
<dbReference type="EMBL" id="JACBAE010001326">
    <property type="protein sequence ID" value="KAF7164828.1"/>
    <property type="molecule type" value="Genomic_DNA"/>
</dbReference>
<dbReference type="InterPro" id="IPR053226">
    <property type="entry name" value="Pyrrolopyrazine_biosynth_F"/>
</dbReference>